<comment type="caution">
    <text evidence="2">The sequence shown here is derived from an EMBL/GenBank/DDBJ whole genome shotgun (WGS) entry which is preliminary data.</text>
</comment>
<feature type="region of interest" description="Disordered" evidence="1">
    <location>
        <begin position="232"/>
        <end position="279"/>
    </location>
</feature>
<feature type="compositionally biased region" description="Polar residues" evidence="1">
    <location>
        <begin position="261"/>
        <end position="279"/>
    </location>
</feature>
<organism evidence="2 3">
    <name type="scientific">Rotaria socialis</name>
    <dbReference type="NCBI Taxonomy" id="392032"/>
    <lineage>
        <taxon>Eukaryota</taxon>
        <taxon>Metazoa</taxon>
        <taxon>Spiralia</taxon>
        <taxon>Gnathifera</taxon>
        <taxon>Rotifera</taxon>
        <taxon>Eurotatoria</taxon>
        <taxon>Bdelloidea</taxon>
        <taxon>Philodinida</taxon>
        <taxon>Philodinidae</taxon>
        <taxon>Rotaria</taxon>
    </lineage>
</organism>
<protein>
    <submittedName>
        <fullName evidence="2">Uncharacterized protein</fullName>
    </submittedName>
</protein>
<accession>A0A818RTI4</accession>
<dbReference type="Proteomes" id="UP000663872">
    <property type="component" value="Unassembled WGS sequence"/>
</dbReference>
<evidence type="ECO:0000313" key="3">
    <source>
        <dbReference type="Proteomes" id="UP000663872"/>
    </source>
</evidence>
<gene>
    <name evidence="2" type="ORF">GRG538_LOCUS25862</name>
</gene>
<dbReference type="AlphaFoldDB" id="A0A818RTI4"/>
<dbReference type="EMBL" id="CAJNYT010004422">
    <property type="protein sequence ID" value="CAF3662768.1"/>
    <property type="molecule type" value="Genomic_DNA"/>
</dbReference>
<proteinExistence type="predicted"/>
<reference evidence="2" key="1">
    <citation type="submission" date="2021-02" db="EMBL/GenBank/DDBJ databases">
        <authorList>
            <person name="Nowell W R."/>
        </authorList>
    </citation>
    <scope>NUCLEOTIDE SEQUENCE</scope>
</reference>
<evidence type="ECO:0000313" key="2">
    <source>
        <dbReference type="EMBL" id="CAF3662768.1"/>
    </source>
</evidence>
<name>A0A818RTI4_9BILA</name>
<sequence>MGGSLSSNRDYNRVLARQLPASISIPRFEIKNDLVQPSPPDSLTIPVPMRFAQNEIQTENPTTAHVTRLPFLNTHPEYIQTMQQSNVSSPMQSTIASSTINHPMKNIPRHEQSQQQIIEQDTSHLVKTNSSTYDQPTNGDVAVIPRSVTNRNDPHCFENHLPSSFQPQQSIIEHKGRKFLVETKNRTERRYVECVDDKTHRFRYFEVVDCVPIRTVRPYRNQSRSVLRHDTFHPNFRSSHHSDLSQTSHEQSKAALPSSFDVKQNSQSPPFGLNTSKISDYGLPSSSANNYLYLDSYEETETKRNEEINRTFRSNEIPDGYKRIDPSFFTQQNSTILFNDEYKLATTFNPFAQSIYSNHQDQYSQQSTIKNDVESTMNNQKPQPFTYSEYAQTAIATKLSHQPLHSYPKDLFTKI</sequence>
<evidence type="ECO:0000256" key="1">
    <source>
        <dbReference type="SAM" id="MobiDB-lite"/>
    </source>
</evidence>